<evidence type="ECO:0000256" key="3">
    <source>
        <dbReference type="ARBA" id="ARBA00023163"/>
    </source>
</evidence>
<dbReference type="PROSITE" id="PS51526">
    <property type="entry name" value="RFX_DBD"/>
    <property type="match status" value="1"/>
</dbReference>
<comment type="caution">
    <text evidence="8">The sequence shown here is derived from an EMBL/GenBank/DDBJ whole genome shotgun (WGS) entry which is preliminary data.</text>
</comment>
<dbReference type="EMBL" id="LVYI01000003">
    <property type="protein sequence ID" value="OAP62050.1"/>
    <property type="molecule type" value="Genomic_DNA"/>
</dbReference>
<keyword evidence="1" id="KW-0156">Chromatin regulator</keyword>
<keyword evidence="3" id="KW-0804">Transcription</keyword>
<dbReference type="SUPFAM" id="SSF46774">
    <property type="entry name" value="ARID-like"/>
    <property type="match status" value="1"/>
</dbReference>
<evidence type="ECO:0000256" key="5">
    <source>
        <dbReference type="SAM" id="MobiDB-lite"/>
    </source>
</evidence>
<keyword evidence="9" id="KW-1185">Reference proteome</keyword>
<keyword evidence="2" id="KW-0805">Transcription regulation</keyword>
<dbReference type="PROSITE" id="PS51011">
    <property type="entry name" value="ARID"/>
    <property type="match status" value="1"/>
</dbReference>
<dbReference type="InterPro" id="IPR001606">
    <property type="entry name" value="ARID_dom"/>
</dbReference>
<gene>
    <name evidence="8" type="ORF">AYL99_04253</name>
</gene>
<feature type="compositionally biased region" description="Polar residues" evidence="5">
    <location>
        <begin position="223"/>
        <end position="234"/>
    </location>
</feature>
<organism evidence="8 9">
    <name type="scientific">Fonsecaea erecta</name>
    <dbReference type="NCBI Taxonomy" id="1367422"/>
    <lineage>
        <taxon>Eukaryota</taxon>
        <taxon>Fungi</taxon>
        <taxon>Dikarya</taxon>
        <taxon>Ascomycota</taxon>
        <taxon>Pezizomycotina</taxon>
        <taxon>Eurotiomycetes</taxon>
        <taxon>Chaetothyriomycetidae</taxon>
        <taxon>Chaetothyriales</taxon>
        <taxon>Herpotrichiellaceae</taxon>
        <taxon>Fonsecaea</taxon>
    </lineage>
</organism>
<feature type="domain" description="ARID" evidence="6">
    <location>
        <begin position="9"/>
        <end position="103"/>
    </location>
</feature>
<evidence type="ECO:0000313" key="9">
    <source>
        <dbReference type="Proteomes" id="UP000078343"/>
    </source>
</evidence>
<sequence length="926" mass="106533">MAAPPRKMIEDEEEFLKDLAAFHEKRGTPFDREGKVSGRPISLYRLYRMVMEKGGYDALSAERMKWRTLVKEFGFGKTHEAVMTFQLKTVYYKNLAAYEIATYWGEEPPPREILEDLSAKGGDLRTRTLENYPVPVNRAALELAMTDTGGTEAESGEEDVQMTPKAEKTEPEEQGSASRYPTRQLRQDPKRTQLFQLDTAPTRVRNVRATDSPSAPPPPQQPYTHTSNDPRSSTFDWFDKYEPRQPVALTLRQVITPGNDSMFYARKAHAKAMAAPRPSFEPQQYLKSHIPTGMNGPNIYLRCLYGLRSGVQEEQDFALHHLVKVSYERGDKYKFEGFPFLAESLLEKALEITQLICGVKWEVSYEEDEEGQTLNTLNAAFGTSNLLERIQAVTPKVVDKDLESAEFSERLEKLKEAVLVLRNMVILEENAVFLSKFPLFKDFLAIALSLPHQPRIVEYKQSVLEVTEQVTRYWEMKPKDPLYMSLLPYLESDDRSMIISALRSINRIGLEMADAHRLTDVPLSTVERLFSFTLLDDIELLENSLDFLYEYTAIPENNTELLSNAFHLLPNIISRLTTLLLYQSITHEENVVAKPSPRMASIPATIPIIPPEVHAHLLQFVEPERSSRWLRCCFEESLMDDITQIAIWQAYQGKFAQNNPVPAADFIKNVSNTFVSAQAQVINGPTPRFIIKGIKPRRILVDLQGRPLFKCLWDMSRPDMQDPSGRVNPRNLCPVWHTRRETLWNHIMTDHLRIEKKPEGRFVPQPGQTWICRWTHCGRKSAITKSSEIGPHMRMHIPQAASDQSKIIHELAQDSKDPDPVQMKHEWHYTAMDQTNHPCGIPWMSVMILRNLARFANKHGQPFEREGVRLNEKLFGAHKYGLFHVLSVSRTLRDYVNDLLRMIEEGQKDEKRGVKREHDHEDEHED</sequence>
<dbReference type="GO" id="GO:0003677">
    <property type="term" value="F:DNA binding"/>
    <property type="evidence" value="ECO:0007669"/>
    <property type="project" value="InterPro"/>
</dbReference>
<dbReference type="PANTHER" id="PTHR22970:SF14">
    <property type="entry name" value="AT-RICH INTERACTIVE DOMAIN-CONTAINING PROTEIN 2"/>
    <property type="match status" value="1"/>
</dbReference>
<dbReference type="GO" id="GO:0006325">
    <property type="term" value="P:chromatin organization"/>
    <property type="evidence" value="ECO:0007669"/>
    <property type="project" value="UniProtKB-KW"/>
</dbReference>
<name>A0A178ZQG5_9EURO</name>
<feature type="region of interest" description="Disordered" evidence="5">
    <location>
        <begin position="906"/>
        <end position="926"/>
    </location>
</feature>
<feature type="domain" description="RFX-type winged-helix" evidence="7">
    <location>
        <begin position="626"/>
        <end position="698"/>
    </location>
</feature>
<evidence type="ECO:0000259" key="7">
    <source>
        <dbReference type="PROSITE" id="PS51526"/>
    </source>
</evidence>
<dbReference type="InterPro" id="IPR003150">
    <property type="entry name" value="DNA-bd_RFX"/>
</dbReference>
<dbReference type="PANTHER" id="PTHR22970">
    <property type="entry name" value="AT-RICH INTERACTIVE DOMAIN-CONTAINING PROTEIN 2"/>
    <property type="match status" value="1"/>
</dbReference>
<evidence type="ECO:0000259" key="6">
    <source>
        <dbReference type="PROSITE" id="PS51011"/>
    </source>
</evidence>
<dbReference type="GeneID" id="30008422"/>
<evidence type="ECO:0000256" key="1">
    <source>
        <dbReference type="ARBA" id="ARBA00022853"/>
    </source>
</evidence>
<dbReference type="Pfam" id="PF01388">
    <property type="entry name" value="ARID"/>
    <property type="match status" value="1"/>
</dbReference>
<dbReference type="CDD" id="cd16100">
    <property type="entry name" value="ARID"/>
    <property type="match status" value="1"/>
</dbReference>
<feature type="region of interest" description="Disordered" evidence="5">
    <location>
        <begin position="148"/>
        <end position="234"/>
    </location>
</feature>
<dbReference type="InterPro" id="IPR036431">
    <property type="entry name" value="ARID_dom_sf"/>
</dbReference>
<dbReference type="SMART" id="SM01014">
    <property type="entry name" value="ARID"/>
    <property type="match status" value="1"/>
</dbReference>
<protein>
    <recommendedName>
        <fullName evidence="10">ARID domain-containing protein</fullName>
    </recommendedName>
</protein>
<dbReference type="RefSeq" id="XP_018695417.1">
    <property type="nucleotide sequence ID" value="XM_018835767.1"/>
</dbReference>
<dbReference type="Proteomes" id="UP000078343">
    <property type="component" value="Unassembled WGS sequence"/>
</dbReference>
<dbReference type="SMART" id="SM00501">
    <property type="entry name" value="BRIGHT"/>
    <property type="match status" value="1"/>
</dbReference>
<accession>A0A178ZQG5</accession>
<evidence type="ECO:0000313" key="8">
    <source>
        <dbReference type="EMBL" id="OAP62050.1"/>
    </source>
</evidence>
<dbReference type="GO" id="GO:0006355">
    <property type="term" value="P:regulation of DNA-templated transcription"/>
    <property type="evidence" value="ECO:0007669"/>
    <property type="project" value="InterPro"/>
</dbReference>
<dbReference type="AlphaFoldDB" id="A0A178ZQG5"/>
<dbReference type="InterPro" id="IPR052406">
    <property type="entry name" value="Chromatin_Remodeling_Comp"/>
</dbReference>
<evidence type="ECO:0008006" key="10">
    <source>
        <dbReference type="Google" id="ProtNLM"/>
    </source>
</evidence>
<evidence type="ECO:0000256" key="2">
    <source>
        <dbReference type="ARBA" id="ARBA00023015"/>
    </source>
</evidence>
<dbReference type="STRING" id="1367422.A0A178ZQG5"/>
<evidence type="ECO:0000256" key="4">
    <source>
        <dbReference type="ARBA" id="ARBA00023242"/>
    </source>
</evidence>
<reference evidence="8 9" key="1">
    <citation type="submission" date="2016-04" db="EMBL/GenBank/DDBJ databases">
        <title>Draft genome of Fonsecaea erecta CBS 125763.</title>
        <authorList>
            <person name="Weiss V.A."/>
            <person name="Vicente V.A."/>
            <person name="Raittz R.T."/>
            <person name="Moreno L.F."/>
            <person name="De Souza E.M."/>
            <person name="Pedrosa F.O."/>
            <person name="Steffens M.B."/>
            <person name="Faoro H."/>
            <person name="Tadra-Sfeir M.Z."/>
            <person name="Najafzadeh M.J."/>
            <person name="Felipe M.S."/>
            <person name="Teixeira M."/>
            <person name="Sun J."/>
            <person name="Xi L."/>
            <person name="Gomes R."/>
            <person name="De Azevedo C.M."/>
            <person name="Salgado C.G."/>
            <person name="Da Silva M.B."/>
            <person name="Nascimento M.F."/>
            <person name="Queiroz-Telles F."/>
            <person name="Attili D.S."/>
            <person name="Gorbushina A."/>
        </authorList>
    </citation>
    <scope>NUCLEOTIDE SEQUENCE [LARGE SCALE GENOMIC DNA]</scope>
    <source>
        <strain evidence="8 9">CBS 125763</strain>
    </source>
</reference>
<keyword evidence="4" id="KW-0539">Nucleus</keyword>
<dbReference type="GO" id="GO:0016586">
    <property type="term" value="C:RSC-type complex"/>
    <property type="evidence" value="ECO:0007669"/>
    <property type="project" value="TreeGrafter"/>
</dbReference>
<proteinExistence type="predicted"/>
<dbReference type="OrthoDB" id="338531at2759"/>
<dbReference type="Gene3D" id="1.10.150.60">
    <property type="entry name" value="ARID DNA-binding domain"/>
    <property type="match status" value="1"/>
</dbReference>